<organism evidence="1 2">
    <name type="scientific">Mesorhizobium neociceri</name>
    <dbReference type="NCBI Taxonomy" id="1307853"/>
    <lineage>
        <taxon>Bacteria</taxon>
        <taxon>Pseudomonadati</taxon>
        <taxon>Pseudomonadota</taxon>
        <taxon>Alphaproteobacteria</taxon>
        <taxon>Hyphomicrobiales</taxon>
        <taxon>Phyllobacteriaceae</taxon>
        <taxon>Mesorhizobium</taxon>
    </lineage>
</organism>
<protein>
    <submittedName>
        <fullName evidence="1">Uncharacterized protein</fullName>
    </submittedName>
</protein>
<evidence type="ECO:0000313" key="2">
    <source>
        <dbReference type="Proteomes" id="UP000558284"/>
    </source>
</evidence>
<reference evidence="1 2" key="1">
    <citation type="submission" date="2020-07" db="EMBL/GenBank/DDBJ databases">
        <title>Definition of the novel symbiovar canariense within Mesorhizobium novociceri, a new species of genus Mesorhizobium nodulating Cicer canariense in the Caldera de Taburiente National Park (La Palma, Canary Islands).</title>
        <authorList>
            <person name="Leon-Barrios M."/>
            <person name="Perez-Yepez J."/>
            <person name="Flores-Felix J.D."/>
            <person name="Ramirez-Baena M.H."/>
            <person name="Pulido-Suarez L."/>
            <person name="Igual J.M."/>
            <person name="Velazquez E."/>
            <person name="Peix A."/>
        </authorList>
    </citation>
    <scope>NUCLEOTIDE SEQUENCE [LARGE SCALE GENOMIC DNA]</scope>
    <source>
        <strain evidence="1 2">CCANP35</strain>
    </source>
</reference>
<name>A0A838BFS0_9HYPH</name>
<accession>A0A838BFS0</accession>
<dbReference type="EMBL" id="JACDTY010000046">
    <property type="protein sequence ID" value="MBA1145388.1"/>
    <property type="molecule type" value="Genomic_DNA"/>
</dbReference>
<proteinExistence type="predicted"/>
<dbReference type="RefSeq" id="WP_181062267.1">
    <property type="nucleotide sequence ID" value="NZ_JACDTY010000046.1"/>
</dbReference>
<sequence>MARGCQGDAFVDGVEVMPLPGLEFSRQLTFVTRREEFLTLGPGVAELARNIVRARALPRFVKLASWLEPKMEWMVLGPESNS</sequence>
<dbReference type="AlphaFoldDB" id="A0A838BFS0"/>
<evidence type="ECO:0000313" key="1">
    <source>
        <dbReference type="EMBL" id="MBA1145388.1"/>
    </source>
</evidence>
<gene>
    <name evidence="1" type="ORF">H0241_35090</name>
</gene>
<keyword evidence="2" id="KW-1185">Reference proteome</keyword>
<comment type="caution">
    <text evidence="1">The sequence shown here is derived from an EMBL/GenBank/DDBJ whole genome shotgun (WGS) entry which is preliminary data.</text>
</comment>
<dbReference type="Proteomes" id="UP000558284">
    <property type="component" value="Unassembled WGS sequence"/>
</dbReference>